<keyword evidence="3 6" id="KW-1133">Transmembrane helix</keyword>
<evidence type="ECO:0000256" key="1">
    <source>
        <dbReference type="ARBA" id="ARBA00004141"/>
    </source>
</evidence>
<dbReference type="EMBL" id="JAPXFL010000041">
    <property type="protein sequence ID" value="KAK9496897.1"/>
    <property type="molecule type" value="Genomic_DNA"/>
</dbReference>
<evidence type="ECO:0000313" key="9">
    <source>
        <dbReference type="Proteomes" id="UP001461498"/>
    </source>
</evidence>
<keyword evidence="9" id="KW-1185">Reference proteome</keyword>
<feature type="transmembrane region" description="Helical" evidence="6">
    <location>
        <begin position="116"/>
        <end position="137"/>
    </location>
</feature>
<feature type="transmembrane region" description="Helical" evidence="6">
    <location>
        <begin position="332"/>
        <end position="352"/>
    </location>
</feature>
<comment type="subcellular location">
    <subcellularLocation>
        <location evidence="1">Membrane</location>
        <topology evidence="1">Multi-pass membrane protein</topology>
    </subcellularLocation>
</comment>
<dbReference type="InterPro" id="IPR036259">
    <property type="entry name" value="MFS_trans_sf"/>
</dbReference>
<comment type="caution">
    <text evidence="8">The sequence shown here is derived from an EMBL/GenBank/DDBJ whole genome shotgun (WGS) entry which is preliminary data.</text>
</comment>
<gene>
    <name evidence="8" type="ORF">O3M35_012897</name>
</gene>
<feature type="transmembrane region" description="Helical" evidence="6">
    <location>
        <begin position="432"/>
        <end position="452"/>
    </location>
</feature>
<dbReference type="PANTHER" id="PTHR48021:SF24">
    <property type="entry name" value="MAJOR FACILITATOR SUPERFAMILY (MFS) PROFILE DOMAIN-CONTAINING PROTEIN"/>
    <property type="match status" value="1"/>
</dbReference>
<dbReference type="Gene3D" id="1.20.1250.20">
    <property type="entry name" value="MFS general substrate transporter like domains"/>
    <property type="match status" value="1"/>
</dbReference>
<reference evidence="8 9" key="1">
    <citation type="submission" date="2022-12" db="EMBL/GenBank/DDBJ databases">
        <title>Chromosome-level genome assembly of true bugs.</title>
        <authorList>
            <person name="Ma L."/>
            <person name="Li H."/>
        </authorList>
    </citation>
    <scope>NUCLEOTIDE SEQUENCE [LARGE SCALE GENOMIC DNA]</scope>
    <source>
        <strain evidence="8">Lab_2022b</strain>
    </source>
</reference>
<feature type="transmembrane region" description="Helical" evidence="6">
    <location>
        <begin position="176"/>
        <end position="195"/>
    </location>
</feature>
<dbReference type="AlphaFoldDB" id="A0AAW1CEC0"/>
<evidence type="ECO:0000256" key="5">
    <source>
        <dbReference type="SAM" id="MobiDB-lite"/>
    </source>
</evidence>
<dbReference type="InterPro" id="IPR003663">
    <property type="entry name" value="Sugar/inositol_transpt"/>
</dbReference>
<evidence type="ECO:0000313" key="8">
    <source>
        <dbReference type="EMBL" id="KAK9496896.1"/>
    </source>
</evidence>
<evidence type="ECO:0000256" key="4">
    <source>
        <dbReference type="ARBA" id="ARBA00023136"/>
    </source>
</evidence>
<dbReference type="SUPFAM" id="SSF103473">
    <property type="entry name" value="MFS general substrate transporter"/>
    <property type="match status" value="1"/>
</dbReference>
<accession>A0AAW1CEC0</accession>
<dbReference type="GO" id="GO:0016020">
    <property type="term" value="C:membrane"/>
    <property type="evidence" value="ECO:0007669"/>
    <property type="project" value="UniProtKB-SubCell"/>
</dbReference>
<feature type="region of interest" description="Disordered" evidence="5">
    <location>
        <begin position="482"/>
        <end position="503"/>
    </location>
</feature>
<feature type="domain" description="Major facilitator superfamily (MFS) profile" evidence="7">
    <location>
        <begin position="22"/>
        <end position="456"/>
    </location>
</feature>
<feature type="transmembrane region" description="Helical" evidence="6">
    <location>
        <begin position="20"/>
        <end position="42"/>
    </location>
</feature>
<feature type="transmembrane region" description="Helical" evidence="6">
    <location>
        <begin position="364"/>
        <end position="388"/>
    </location>
</feature>
<dbReference type="InterPro" id="IPR005829">
    <property type="entry name" value="Sugar_transporter_CS"/>
</dbReference>
<evidence type="ECO:0000256" key="3">
    <source>
        <dbReference type="ARBA" id="ARBA00022989"/>
    </source>
</evidence>
<dbReference type="EMBL" id="JAPXFL010000041">
    <property type="protein sequence ID" value="KAK9496896.1"/>
    <property type="molecule type" value="Genomic_DNA"/>
</dbReference>
<evidence type="ECO:0000256" key="6">
    <source>
        <dbReference type="SAM" id="Phobius"/>
    </source>
</evidence>
<dbReference type="FunFam" id="1.20.1250.20:FF:000249">
    <property type="entry name" value="facilitated trehalose transporter Tret1"/>
    <property type="match status" value="1"/>
</dbReference>
<dbReference type="PROSITE" id="PS00217">
    <property type="entry name" value="SUGAR_TRANSPORT_2"/>
    <property type="match status" value="1"/>
</dbReference>
<feature type="transmembrane region" description="Helical" evidence="6">
    <location>
        <begin position="400"/>
        <end position="420"/>
    </location>
</feature>
<dbReference type="PROSITE" id="PS50850">
    <property type="entry name" value="MFS"/>
    <property type="match status" value="1"/>
</dbReference>
<organism evidence="8 9">
    <name type="scientific">Rhynocoris fuscipes</name>
    <dbReference type="NCBI Taxonomy" id="488301"/>
    <lineage>
        <taxon>Eukaryota</taxon>
        <taxon>Metazoa</taxon>
        <taxon>Ecdysozoa</taxon>
        <taxon>Arthropoda</taxon>
        <taxon>Hexapoda</taxon>
        <taxon>Insecta</taxon>
        <taxon>Pterygota</taxon>
        <taxon>Neoptera</taxon>
        <taxon>Paraneoptera</taxon>
        <taxon>Hemiptera</taxon>
        <taxon>Heteroptera</taxon>
        <taxon>Panheteroptera</taxon>
        <taxon>Cimicomorpha</taxon>
        <taxon>Reduviidae</taxon>
        <taxon>Harpactorinae</taxon>
        <taxon>Harpactorini</taxon>
        <taxon>Rhynocoris</taxon>
    </lineage>
</organism>
<protein>
    <recommendedName>
        <fullName evidence="7">Major facilitator superfamily (MFS) profile domain-containing protein</fullName>
    </recommendedName>
</protein>
<dbReference type="InterPro" id="IPR050549">
    <property type="entry name" value="MFS_Trehalose_Transporter"/>
</dbReference>
<dbReference type="Pfam" id="PF00083">
    <property type="entry name" value="Sugar_tr"/>
    <property type="match status" value="1"/>
</dbReference>
<feature type="transmembrane region" description="Helical" evidence="6">
    <location>
        <begin position="149"/>
        <end position="170"/>
    </location>
</feature>
<sequence length="503" mass="55847">MLSRNDILKWNFSAHSLPQILACISAASIHLLVGVVAGYSAILIPQLEAEDTEIPVTKDQTSWIASLAVLVVPVVALFSGYLVDRIGRLNAIRIVCIPYIIGWILIATASNITMLLIGRFLTGFAIGMGPSPAIVYITEVASPDLRGSLICLGPSMTSLGMLFVYIKGALLHWRTVAWIGIGYCVIPLVMMLLWAPESPVWLVSKGKTEQALKAYKFLARAETEEGLAEKQLAAAEKEHNSKKTVGKEPFIFVKLYRGFQKPTGYKPLFILIMMFFFQQYAGIYITIFYAVTFFEEIKSGLDPYISTIMIGTIRMLIGLLTSALLKRFGRRPLCMFSGLGMTLMLSISGYYTYMIHTGQMEKSFVPVICILLYVTLGVIGLMSIPWTMSAELYPLEIRGVAQGSTSSIAHLIMFSALQIYRRLSDALGGSYGVHWFFGGMSFLSVIFVYIFLPETHKKMLSEIQDYFEHNTVYILSKKKPTTQTPATVNNSTAVTTNNNENNV</sequence>
<proteinExistence type="predicted"/>
<evidence type="ECO:0000256" key="2">
    <source>
        <dbReference type="ARBA" id="ARBA00022692"/>
    </source>
</evidence>
<dbReference type="InterPro" id="IPR020846">
    <property type="entry name" value="MFS_dom"/>
</dbReference>
<dbReference type="PANTHER" id="PTHR48021">
    <property type="match status" value="1"/>
</dbReference>
<dbReference type="Proteomes" id="UP001461498">
    <property type="component" value="Unassembled WGS sequence"/>
</dbReference>
<name>A0AAW1CEC0_9HEMI</name>
<feature type="transmembrane region" description="Helical" evidence="6">
    <location>
        <begin position="62"/>
        <end position="83"/>
    </location>
</feature>
<feature type="transmembrane region" description="Helical" evidence="6">
    <location>
        <begin position="90"/>
        <end position="110"/>
    </location>
</feature>
<keyword evidence="4 6" id="KW-0472">Membrane</keyword>
<dbReference type="GO" id="GO:0022857">
    <property type="term" value="F:transmembrane transporter activity"/>
    <property type="evidence" value="ECO:0007669"/>
    <property type="project" value="InterPro"/>
</dbReference>
<feature type="transmembrane region" description="Helical" evidence="6">
    <location>
        <begin position="268"/>
        <end position="292"/>
    </location>
</feature>
<dbReference type="PRINTS" id="PR00171">
    <property type="entry name" value="SUGRTRNSPORT"/>
</dbReference>
<dbReference type="InterPro" id="IPR005828">
    <property type="entry name" value="MFS_sugar_transport-like"/>
</dbReference>
<feature type="transmembrane region" description="Helical" evidence="6">
    <location>
        <begin position="304"/>
        <end position="325"/>
    </location>
</feature>
<feature type="compositionally biased region" description="Low complexity" evidence="5">
    <location>
        <begin position="487"/>
        <end position="503"/>
    </location>
</feature>
<evidence type="ECO:0000259" key="7">
    <source>
        <dbReference type="PROSITE" id="PS50850"/>
    </source>
</evidence>
<keyword evidence="2 6" id="KW-0812">Transmembrane</keyword>